<dbReference type="OrthoDB" id="6707619at2"/>
<organism evidence="2 3">
    <name type="scientific">Isoalcanivorax pacificus W11-5</name>
    <dbReference type="NCBI Taxonomy" id="391936"/>
    <lineage>
        <taxon>Bacteria</taxon>
        <taxon>Pseudomonadati</taxon>
        <taxon>Pseudomonadota</taxon>
        <taxon>Gammaproteobacteria</taxon>
        <taxon>Oceanospirillales</taxon>
        <taxon>Alcanivoracaceae</taxon>
        <taxon>Isoalcanivorax</taxon>
    </lineage>
</organism>
<dbReference type="Proteomes" id="UP000006764">
    <property type="component" value="Chromosome"/>
</dbReference>
<evidence type="ECO:0000259" key="1">
    <source>
        <dbReference type="Pfam" id="PF00561"/>
    </source>
</evidence>
<dbReference type="Gene3D" id="3.40.50.1820">
    <property type="entry name" value="alpha/beta hydrolase"/>
    <property type="match status" value="1"/>
</dbReference>
<dbReference type="AlphaFoldDB" id="A0A0B4XRQ3"/>
<proteinExistence type="predicted"/>
<name>A0A0B4XRQ3_9GAMM</name>
<dbReference type="PRINTS" id="PR00111">
    <property type="entry name" value="ABHYDROLASE"/>
</dbReference>
<keyword evidence="3" id="KW-1185">Reference proteome</keyword>
<accession>A0A0B4XRQ3</accession>
<dbReference type="PANTHER" id="PTHR43194">
    <property type="entry name" value="HYDROLASE ALPHA/BETA FOLD FAMILY"/>
    <property type="match status" value="1"/>
</dbReference>
<keyword evidence="2" id="KW-0378">Hydrolase</keyword>
<keyword evidence="2" id="KW-0808">Transferase</keyword>
<evidence type="ECO:0000313" key="2">
    <source>
        <dbReference type="EMBL" id="AJD49138.1"/>
    </source>
</evidence>
<dbReference type="PANTHER" id="PTHR43194:SF2">
    <property type="entry name" value="PEROXISOMAL MEMBRANE PROTEIN LPX1"/>
    <property type="match status" value="1"/>
</dbReference>
<dbReference type="HOGENOM" id="CLU_626469_0_0_6"/>
<dbReference type="GO" id="GO:0016787">
    <property type="term" value="F:hydrolase activity"/>
    <property type="evidence" value="ECO:0007669"/>
    <property type="project" value="UniProtKB-KW"/>
</dbReference>
<dbReference type="EMBL" id="CP004387">
    <property type="protein sequence ID" value="AJD49138.1"/>
    <property type="molecule type" value="Genomic_DNA"/>
</dbReference>
<protein>
    <submittedName>
        <fullName evidence="2">Alpha/beta superfamily hydrolase/acyltransferase</fullName>
    </submittedName>
</protein>
<dbReference type="Pfam" id="PF00561">
    <property type="entry name" value="Abhydrolase_1"/>
    <property type="match status" value="1"/>
</dbReference>
<dbReference type="SUPFAM" id="SSF53474">
    <property type="entry name" value="alpha/beta-Hydrolases"/>
    <property type="match status" value="1"/>
</dbReference>
<reference evidence="2 3" key="1">
    <citation type="journal article" date="2012" name="J. Bacteriol.">
        <title>Genome sequence of an alkane-degrading bacterium, Alcanivorax pacificus type strain W11-5, isolated from deep sea sediment.</title>
        <authorList>
            <person name="Lai Q."/>
            <person name="Shao Z."/>
        </authorList>
    </citation>
    <scope>NUCLEOTIDE SEQUENCE [LARGE SCALE GENOMIC DNA]</scope>
    <source>
        <strain evidence="2 3">W11-5</strain>
    </source>
</reference>
<dbReference type="InterPro" id="IPR029058">
    <property type="entry name" value="AB_hydrolase_fold"/>
</dbReference>
<feature type="domain" description="AB hydrolase-1" evidence="1">
    <location>
        <begin position="41"/>
        <end position="271"/>
    </location>
</feature>
<dbReference type="STRING" id="391936.S7S_13630"/>
<dbReference type="KEGG" id="apac:S7S_13630"/>
<keyword evidence="2" id="KW-0012">Acyltransferase</keyword>
<evidence type="ECO:0000313" key="3">
    <source>
        <dbReference type="Proteomes" id="UP000006764"/>
    </source>
</evidence>
<sequence>MRIDYQEYSRGAIKAEPESFWVGQWRIDYIAFGAPENRHKPPLVVIGGAFQNFTSYKYCVEHIYTDFPVVLVDLPSLGNNDQVSPDLGMEDLADLLHEFVVHMGLPTVHLMGLSLGSAIASTFAYKYPQLTGKMIVAGIVVRPRKSWRMLVEESVRVLDEGRMDEFSQAVVLYLVNYHRLKETGITPTARRLFYRQMKALSDNERERYKINGRRLLSVEGLLGYPECETLVTTGEFDSFTLPWENAAFAARCPNAQFALIKGADHLPQLEKREVSLELFLTFLRGAPLEQVDGITLFPRGSYEQLERRRSERLLPCNTRGHVTSESRIGDQFRFDQRVKVVDINFFGCLLKLENPGFSTAEHARDCTLHMSSPELKLELLVFQYEETGYLRCLFKHGNIREAERFAELLNDRQYFLEPRASGGNVHKIYG</sequence>
<gene>
    <name evidence="2" type="ORF">S7S_13630</name>
</gene>
<dbReference type="GO" id="GO:0016746">
    <property type="term" value="F:acyltransferase activity"/>
    <property type="evidence" value="ECO:0007669"/>
    <property type="project" value="UniProtKB-KW"/>
</dbReference>
<dbReference type="RefSeq" id="WP_008734158.1">
    <property type="nucleotide sequence ID" value="NZ_CP004387.1"/>
</dbReference>
<dbReference type="InterPro" id="IPR000073">
    <property type="entry name" value="AB_hydrolase_1"/>
</dbReference>
<dbReference type="InterPro" id="IPR050228">
    <property type="entry name" value="Carboxylesterase_BioH"/>
</dbReference>